<dbReference type="Proteomes" id="UP000062998">
    <property type="component" value="Unassembled WGS sequence"/>
</dbReference>
<organism evidence="2 3">
    <name type="scientific">Burkholderia ubonensis</name>
    <dbReference type="NCBI Taxonomy" id="101571"/>
    <lineage>
        <taxon>Bacteria</taxon>
        <taxon>Pseudomonadati</taxon>
        <taxon>Pseudomonadota</taxon>
        <taxon>Betaproteobacteria</taxon>
        <taxon>Burkholderiales</taxon>
        <taxon>Burkholderiaceae</taxon>
        <taxon>Burkholderia</taxon>
        <taxon>Burkholderia cepacia complex</taxon>
    </lineage>
</organism>
<dbReference type="Pfam" id="PF12770">
    <property type="entry name" value="CHAT"/>
    <property type="match status" value="1"/>
</dbReference>
<evidence type="ECO:0000259" key="1">
    <source>
        <dbReference type="Pfam" id="PF12770"/>
    </source>
</evidence>
<evidence type="ECO:0000313" key="3">
    <source>
        <dbReference type="Proteomes" id="UP000062998"/>
    </source>
</evidence>
<accession>A0A107F0T4</accession>
<reference evidence="2 3" key="1">
    <citation type="submission" date="2015-11" db="EMBL/GenBank/DDBJ databases">
        <title>Expanding the genomic diversity of Burkholderia species for the development of highly accurate diagnostics.</title>
        <authorList>
            <person name="Sahl J."/>
            <person name="Keim P."/>
            <person name="Wagner D."/>
        </authorList>
    </citation>
    <scope>NUCLEOTIDE SEQUENCE [LARGE SCALE GENOMIC DNA]</scope>
    <source>
        <strain evidence="2 3">MSMB2167WGS</strain>
    </source>
</reference>
<sequence>MSVITVTDKRILLVTDRDDIQETVEMFFSLLPGELDTYPEAAYFADTFRPRRSSTEAAQAELEAVTPGRREPILIILDGTVRRKTHDVNPGTGEAATAFLGWLEKHKPEIPVLVLSSTSLEGLELQVLARRNVALLDSKLDGPNGAHVDFAETLAGLVSPKRTTKRRITIEVGSDAAIYHIRNGHYEFVTGARAYSAKDNLNFLIGLLDQYSPYGEGHVPKKEWRGVLSMCGKMLFDVLIGDTIGPHLREMLQIAPVSPGESLAGGALLSNVELRFEINGDKEDAARLFNLPFELATPNVGDAQTFLCTRVPMARRIRLSDQGCDNRVLSGPRCVRPLRVLFVNASVSGTVTLVYESTGAPTQSQWLDSLQDTEAEFSVLDEISRVNGGAILEPPVRLGGGPSPVVGIALRNQIREHLLKGRYDIFHFSGHSTTLSDGSTFLILPGENGEALRLSVRAVAEWARDGGCRLVTLSSCRGSSVRTAIETMRRGVEAVVGFRWDVDERICIDYFREFYRAYLIDGRSISEAYCEACHRVHLCEMGSPLWASAVAVVRD</sequence>
<protein>
    <recommendedName>
        <fullName evidence="1">CHAT domain-containing protein</fullName>
    </recommendedName>
</protein>
<dbReference type="AlphaFoldDB" id="A0A107F0T4"/>
<comment type="caution">
    <text evidence="2">The sequence shown here is derived from an EMBL/GenBank/DDBJ whole genome shotgun (WGS) entry which is preliminary data.</text>
</comment>
<proteinExistence type="predicted"/>
<dbReference type="RefSeq" id="WP_060326717.1">
    <property type="nucleotide sequence ID" value="NZ_LPIU01000062.1"/>
</dbReference>
<name>A0A107F0T4_9BURK</name>
<dbReference type="InterPro" id="IPR024983">
    <property type="entry name" value="CHAT_dom"/>
</dbReference>
<evidence type="ECO:0000313" key="2">
    <source>
        <dbReference type="EMBL" id="KWD96234.1"/>
    </source>
</evidence>
<dbReference type="OrthoDB" id="8645740at2"/>
<feature type="domain" description="CHAT" evidence="1">
    <location>
        <begin position="368"/>
        <end position="536"/>
    </location>
</feature>
<gene>
    <name evidence="2" type="ORF">WL73_23805</name>
</gene>
<dbReference type="EMBL" id="LPIX01000093">
    <property type="protein sequence ID" value="KWD96234.1"/>
    <property type="molecule type" value="Genomic_DNA"/>
</dbReference>